<evidence type="ECO:0000313" key="1">
    <source>
        <dbReference type="EMBL" id="QTG12422.1"/>
    </source>
</evidence>
<dbReference type="AlphaFoldDB" id="A0AAJ4N0C1"/>
<reference evidence="1" key="1">
    <citation type="submission" date="2020-02" db="EMBL/GenBank/DDBJ databases">
        <title>Unexpected conservation and global transmission of agrobacterial virulence plasmids.</title>
        <authorList>
            <person name="Weisberg A.J."/>
            <person name="Davis E.W. II"/>
            <person name="Tabima J.R."/>
            <person name="Belcher M.S."/>
            <person name="Miller M."/>
            <person name="Kuo C.-H."/>
            <person name="Loper J.E."/>
            <person name="Grunwald N.J."/>
            <person name="Putnam M.L."/>
            <person name="Chang J.H."/>
        </authorList>
    </citation>
    <scope>NUCLEOTIDE SEQUENCE</scope>
    <source>
        <strain evidence="1">Q15/94</strain>
    </source>
</reference>
<evidence type="ECO:0000313" key="2">
    <source>
        <dbReference type="Proteomes" id="UP000663946"/>
    </source>
</evidence>
<protein>
    <submittedName>
        <fullName evidence="1">DUF2800 domain-containing protein</fullName>
    </submittedName>
</protein>
<dbReference type="RefSeq" id="WP_333721896.1">
    <property type="nucleotide sequence ID" value="NZ_CP049216.1"/>
</dbReference>
<organism evidence="1 2">
    <name type="scientific">Agrobacterium tumefaciens</name>
    <dbReference type="NCBI Taxonomy" id="358"/>
    <lineage>
        <taxon>Bacteria</taxon>
        <taxon>Pseudomonadati</taxon>
        <taxon>Pseudomonadota</taxon>
        <taxon>Alphaproteobacteria</taxon>
        <taxon>Hyphomicrobiales</taxon>
        <taxon>Rhizobiaceae</taxon>
        <taxon>Rhizobium/Agrobacterium group</taxon>
        <taxon>Agrobacterium</taxon>
        <taxon>Agrobacterium tumefaciens complex</taxon>
    </lineage>
</organism>
<accession>A0AAJ4N0C1</accession>
<name>A0AAJ4N0C1_AGRTU</name>
<dbReference type="InterPro" id="IPR021229">
    <property type="entry name" value="DUF2800"/>
</dbReference>
<gene>
    <name evidence="1" type="ORF">G6M86_03805</name>
</gene>
<proteinExistence type="predicted"/>
<dbReference type="EMBL" id="CP049216">
    <property type="protein sequence ID" value="QTG12422.1"/>
    <property type="molecule type" value="Genomic_DNA"/>
</dbReference>
<dbReference type="Proteomes" id="UP000663946">
    <property type="component" value="Chromosome 1"/>
</dbReference>
<dbReference type="Pfam" id="PF10926">
    <property type="entry name" value="DUF2800"/>
    <property type="match status" value="1"/>
</dbReference>
<sequence>MAGHARNSPSDSKRWITCPGALNRCKKLGLDKDDRKVNPAADEGTAAHLIRELALSVGLDAHDFVGTEVKVNGVIYLCDDDMADALQPGIDRIREFPGEMIIESRVDITHITGLNDHGEPQKGTLDCAVIPGPDQGDEAVQSDLKYGKGIPVEAVGNTQQIIYFDALWEQIKDTHPHIKRVRIIIDQPRNGRGGGEWVISIDELRKKAAEIRERAKLTFDPNAPCIPSKDGCTWCPAAKMEGACPEYEAWALEFAGIEFENLDEYEDFGVEITFPDVEGLTTARKKAIYDHLSLARQFLTRVEASVAADVRTGDGEKYGLKIVAGRRSNRKHADEEQSEAWLKKYGFKDDQIITKKLKTPAMLDKIVGKGKFPRDFVVGGEPTPSIVSIEDARPALLVTSDFENLDEDFGDFDD</sequence>